<dbReference type="SUPFAM" id="SSF48452">
    <property type="entry name" value="TPR-like"/>
    <property type="match status" value="1"/>
</dbReference>
<dbReference type="NCBIfam" id="NF047558">
    <property type="entry name" value="TPR_END_plus"/>
    <property type="match status" value="1"/>
</dbReference>
<dbReference type="Gene3D" id="3.40.50.10140">
    <property type="entry name" value="Toll/interleukin-1 receptor homology (TIR) domain"/>
    <property type="match status" value="1"/>
</dbReference>
<gene>
    <name evidence="2" type="ORF">CSC65_10575</name>
</gene>
<organism evidence="2 3">
    <name type="scientific">Pseudoxanthomonas daejeonensis</name>
    <dbReference type="NCBI Taxonomy" id="266062"/>
    <lineage>
        <taxon>Bacteria</taxon>
        <taxon>Pseudomonadati</taxon>
        <taxon>Pseudomonadota</taxon>
        <taxon>Gammaproteobacteria</taxon>
        <taxon>Lysobacterales</taxon>
        <taxon>Lysobacteraceae</taxon>
        <taxon>Pseudoxanthomonas</taxon>
    </lineage>
</organism>
<dbReference type="PROSITE" id="PS50104">
    <property type="entry name" value="TIR"/>
    <property type="match status" value="1"/>
</dbReference>
<name>A0ABQ6Z6B8_9GAMM</name>
<dbReference type="InterPro" id="IPR000157">
    <property type="entry name" value="TIR_dom"/>
</dbReference>
<protein>
    <submittedName>
        <fullName evidence="2">Adenylate/guanylate cyclase domain-containing protein</fullName>
    </submittedName>
</protein>
<dbReference type="Pfam" id="PF13676">
    <property type="entry name" value="TIR_2"/>
    <property type="match status" value="1"/>
</dbReference>
<dbReference type="Gene3D" id="3.40.50.10070">
    <property type="entry name" value="TolB, N-terminal domain"/>
    <property type="match status" value="1"/>
</dbReference>
<evidence type="ECO:0000313" key="2">
    <source>
        <dbReference type="EMBL" id="KAF1694090.1"/>
    </source>
</evidence>
<proteinExistence type="predicted"/>
<dbReference type="InterPro" id="IPR011990">
    <property type="entry name" value="TPR-like_helical_dom_sf"/>
</dbReference>
<dbReference type="SMART" id="SM00255">
    <property type="entry name" value="TIR"/>
    <property type="match status" value="1"/>
</dbReference>
<dbReference type="EMBL" id="PDWN01000009">
    <property type="protein sequence ID" value="KAF1694090.1"/>
    <property type="molecule type" value="Genomic_DNA"/>
</dbReference>
<evidence type="ECO:0000259" key="1">
    <source>
        <dbReference type="PROSITE" id="PS50104"/>
    </source>
</evidence>
<dbReference type="Pfam" id="PF13432">
    <property type="entry name" value="TPR_16"/>
    <property type="match status" value="1"/>
</dbReference>
<dbReference type="Proteomes" id="UP000788419">
    <property type="component" value="Unassembled WGS sequence"/>
</dbReference>
<comment type="caution">
    <text evidence="2">The sequence shown here is derived from an EMBL/GenBank/DDBJ whole genome shotgun (WGS) entry which is preliminary data.</text>
</comment>
<reference evidence="2 3" key="1">
    <citation type="submission" date="2017-10" db="EMBL/GenBank/DDBJ databases">
        <title>Whole genome sequencing of members of genus Pseudoxanthomonas.</title>
        <authorList>
            <person name="Kumar S."/>
            <person name="Bansal K."/>
            <person name="Kaur A."/>
            <person name="Patil P."/>
            <person name="Sharma S."/>
            <person name="Patil P.B."/>
        </authorList>
    </citation>
    <scope>NUCLEOTIDE SEQUENCE [LARGE SCALE GENOMIC DNA]</scope>
    <source>
        <strain evidence="2 3">DSM 17801</strain>
    </source>
</reference>
<accession>A0ABQ6Z6B8</accession>
<feature type="domain" description="TIR" evidence="1">
    <location>
        <begin position="14"/>
        <end position="142"/>
    </location>
</feature>
<dbReference type="Gene3D" id="1.25.40.10">
    <property type="entry name" value="Tetratricopeptide repeat domain"/>
    <property type="match status" value="2"/>
</dbReference>
<evidence type="ECO:0000313" key="3">
    <source>
        <dbReference type="Proteomes" id="UP000788419"/>
    </source>
</evidence>
<dbReference type="SUPFAM" id="SSF52200">
    <property type="entry name" value="Toll/Interleukin receptor TIR domain"/>
    <property type="match status" value="1"/>
</dbReference>
<keyword evidence="3" id="KW-1185">Reference proteome</keyword>
<sequence length="593" mass="65442">MRGKCDASSDWRRCLADIFVSYSRQDRARVAPLVAALEAQGWSVWWDPEINPGEEFDSLISRELEGARSLIVVWTPQSVDSRWVRGEARDAADRGVLVPVRFEHAKLPIDFRALHATDLDDWNGDRGHAAFVSLCKALEGKLGAPKPAPVPARKSSQVSICVLPFANMSGDPEQEYFSDGITEDIITDLGKVSALSIVSRNLAFSFKGATGGVADIGRQTKATHVLAGSVRKAGDRVRITAQLVDAARDSQVWGERYDRDLNDIFALQDEISKAIVSALKLTLLPQEKQALEQRATTNAEAYKLYLMARQFWLRDNERNNEIVIRICKHVVKLDPNYAQAWATMALAQWNLFWQADLAYEDLEYPAKRALELGPHLADSHAAWSATLRSVGKFGEALEAADRAVALEPESYVANRLAGLSCMGLRLYDRAIGYFEVAANAMESDFTAASFIVQACETKGDVARVQAAAERTMKRIEKIVADDPGHGRAIGFGVSMLVTLGQKDRAMEWATRAHLVDPENANLQYNLACAMSLLGEYGRALDILEDVVSRSSQGMLSWIETDSDLDPIRSDPRYDGMIAGARDRLALKADVQPA</sequence>
<dbReference type="InterPro" id="IPR035897">
    <property type="entry name" value="Toll_tir_struct_dom_sf"/>
</dbReference>